<evidence type="ECO:0008006" key="3">
    <source>
        <dbReference type="Google" id="ProtNLM"/>
    </source>
</evidence>
<gene>
    <name evidence="1" type="ORF">SYV04_28160</name>
</gene>
<dbReference type="RefSeq" id="WP_321549024.1">
    <property type="nucleotide sequence ID" value="NZ_JAXIVS010000010.1"/>
</dbReference>
<name>A0ABU5HB36_9BACT</name>
<sequence>MYLIQFLLPLRDNEGRPFLRADFERVRAELIERFGGVTAFLQSPASGAWKEEGETTHDEVVLFEVMSDALDRAWWKGYRAELERRFRQEALLVRALGAETL</sequence>
<dbReference type="EMBL" id="JAXIVS010000010">
    <property type="protein sequence ID" value="MDY7230304.1"/>
    <property type="molecule type" value="Genomic_DNA"/>
</dbReference>
<organism evidence="1 2">
    <name type="scientific">Hyalangium rubrum</name>
    <dbReference type="NCBI Taxonomy" id="3103134"/>
    <lineage>
        <taxon>Bacteria</taxon>
        <taxon>Pseudomonadati</taxon>
        <taxon>Myxococcota</taxon>
        <taxon>Myxococcia</taxon>
        <taxon>Myxococcales</taxon>
        <taxon>Cystobacterineae</taxon>
        <taxon>Archangiaceae</taxon>
        <taxon>Hyalangium</taxon>
    </lineage>
</organism>
<evidence type="ECO:0000313" key="1">
    <source>
        <dbReference type="EMBL" id="MDY7230304.1"/>
    </source>
</evidence>
<evidence type="ECO:0000313" key="2">
    <source>
        <dbReference type="Proteomes" id="UP001291309"/>
    </source>
</evidence>
<comment type="caution">
    <text evidence="1">The sequence shown here is derived from an EMBL/GenBank/DDBJ whole genome shotgun (WGS) entry which is preliminary data.</text>
</comment>
<reference evidence="1 2" key="1">
    <citation type="submission" date="2023-12" db="EMBL/GenBank/DDBJ databases">
        <title>the genome sequence of Hyalangium sp. s54d21.</title>
        <authorList>
            <person name="Zhang X."/>
        </authorList>
    </citation>
    <scope>NUCLEOTIDE SEQUENCE [LARGE SCALE GENOMIC DNA]</scope>
    <source>
        <strain evidence="2">s54d21</strain>
    </source>
</reference>
<keyword evidence="2" id="KW-1185">Reference proteome</keyword>
<accession>A0ABU5HB36</accession>
<protein>
    <recommendedName>
        <fullName evidence="3">DUF1330 domain-containing protein</fullName>
    </recommendedName>
</protein>
<dbReference type="Proteomes" id="UP001291309">
    <property type="component" value="Unassembled WGS sequence"/>
</dbReference>
<proteinExistence type="predicted"/>